<organism evidence="16 17">
    <name type="scientific">Teredinibacter turnerae (strain ATCC 39867 / T7901)</name>
    <dbReference type="NCBI Taxonomy" id="377629"/>
    <lineage>
        <taxon>Bacteria</taxon>
        <taxon>Pseudomonadati</taxon>
        <taxon>Pseudomonadota</taxon>
        <taxon>Gammaproteobacteria</taxon>
        <taxon>Cellvibrionales</taxon>
        <taxon>Cellvibrionaceae</taxon>
        <taxon>Teredinibacter</taxon>
    </lineage>
</organism>
<keyword evidence="10" id="KW-0520">NAD</keyword>
<evidence type="ECO:0000259" key="15">
    <source>
        <dbReference type="Pfam" id="PF01467"/>
    </source>
</evidence>
<dbReference type="GO" id="GO:0004515">
    <property type="term" value="F:nicotinate-nucleotide adenylyltransferase activity"/>
    <property type="evidence" value="ECO:0007669"/>
    <property type="project" value="UniProtKB-EC"/>
</dbReference>
<dbReference type="NCBIfam" id="TIGR00125">
    <property type="entry name" value="cyt_tran_rel"/>
    <property type="match status" value="1"/>
</dbReference>
<gene>
    <name evidence="16" type="ordered locus">TERTU_0383</name>
</gene>
<dbReference type="Pfam" id="PF01467">
    <property type="entry name" value="CTP_transf_like"/>
    <property type="match status" value="1"/>
</dbReference>
<keyword evidence="5" id="KW-0662">Pyridine nucleotide biosynthesis</keyword>
<dbReference type="EC" id="2.7.7.18" evidence="4"/>
<keyword evidence="6" id="KW-0808">Transferase</keyword>
<evidence type="ECO:0000313" key="16">
    <source>
        <dbReference type="EMBL" id="ACR14689.1"/>
    </source>
</evidence>
<reference evidence="16 17" key="1">
    <citation type="journal article" date="2009" name="PLoS ONE">
        <title>The complete genome of Teredinibacter turnerae T7901: an intracellular endosymbiont of marine wood-boring bivalves (shipworms).</title>
        <authorList>
            <person name="Yang J.C."/>
            <person name="Madupu R."/>
            <person name="Durkin A.S."/>
            <person name="Ekborg N.A."/>
            <person name="Pedamallu C.S."/>
            <person name="Hostetler J.B."/>
            <person name="Radune D."/>
            <person name="Toms B.S."/>
            <person name="Henrissat B."/>
            <person name="Coutinho P.M."/>
            <person name="Schwarz S."/>
            <person name="Field L."/>
            <person name="Trindade-Silva A.E."/>
            <person name="Soares C.A.G."/>
            <person name="Elshahawi S."/>
            <person name="Hanora A."/>
            <person name="Schmidt E.W."/>
            <person name="Haygood M.G."/>
            <person name="Posfai J."/>
            <person name="Benner J."/>
            <person name="Madinger C."/>
            <person name="Nove J."/>
            <person name="Anton B."/>
            <person name="Chaudhary K."/>
            <person name="Foster J."/>
            <person name="Holman A."/>
            <person name="Kumar S."/>
            <person name="Lessard P.A."/>
            <person name="Luyten Y.A."/>
            <person name="Slatko B."/>
            <person name="Wood N."/>
            <person name="Wu B."/>
            <person name="Teplitski M."/>
            <person name="Mougous J.D."/>
            <person name="Ward N."/>
            <person name="Eisen J.A."/>
            <person name="Badger J.H."/>
            <person name="Distel D.L."/>
        </authorList>
    </citation>
    <scope>NUCLEOTIDE SEQUENCE [LARGE SCALE GENOMIC DNA]</scope>
    <source>
        <strain evidence="17">ATCC 39867 / T7901</strain>
    </source>
</reference>
<dbReference type="InterPro" id="IPR014729">
    <property type="entry name" value="Rossmann-like_a/b/a_fold"/>
</dbReference>
<dbReference type="PANTHER" id="PTHR39321:SF3">
    <property type="entry name" value="PHOSPHOPANTETHEINE ADENYLYLTRANSFERASE"/>
    <property type="match status" value="1"/>
</dbReference>
<keyword evidence="8" id="KW-0547">Nucleotide-binding</keyword>
<protein>
    <recommendedName>
        <fullName evidence="4">nicotinate-nucleotide adenylyltransferase</fullName>
        <ecNumber evidence="4">2.7.7.18</ecNumber>
    </recommendedName>
    <alternativeName>
        <fullName evidence="13">Deamido-NAD(+) diphosphorylase</fullName>
    </alternativeName>
    <alternativeName>
        <fullName evidence="12">Deamido-NAD(+) pyrophosphorylase</fullName>
    </alternativeName>
    <alternativeName>
        <fullName evidence="11">Nicotinate mononucleotide adenylyltransferase</fullName>
    </alternativeName>
</protein>
<dbReference type="InterPro" id="IPR005248">
    <property type="entry name" value="NadD/NMNAT"/>
</dbReference>
<dbReference type="EMBL" id="CP001614">
    <property type="protein sequence ID" value="ACR14689.1"/>
    <property type="molecule type" value="Genomic_DNA"/>
</dbReference>
<dbReference type="HOGENOM" id="CLU_125457_0_0_6"/>
<evidence type="ECO:0000256" key="2">
    <source>
        <dbReference type="ARBA" id="ARBA00005019"/>
    </source>
</evidence>
<evidence type="ECO:0000256" key="12">
    <source>
        <dbReference type="ARBA" id="ARBA00033140"/>
    </source>
</evidence>
<dbReference type="Gene3D" id="3.40.50.620">
    <property type="entry name" value="HUPs"/>
    <property type="match status" value="1"/>
</dbReference>
<dbReference type="eggNOG" id="COG1057">
    <property type="taxonomic scope" value="Bacteria"/>
</dbReference>
<dbReference type="STRING" id="377629.TERTU_0383"/>
<evidence type="ECO:0000256" key="3">
    <source>
        <dbReference type="ARBA" id="ARBA00009014"/>
    </source>
</evidence>
<evidence type="ECO:0000256" key="11">
    <source>
        <dbReference type="ARBA" id="ARBA00031253"/>
    </source>
</evidence>
<sequence length="184" mass="20493">MAAASIGVLGSAFNPPHNGHADVVAQALAEFDRVLLVPSYRHAFGKNMLPYHWRLQMVAALVEAIADDRVALFDIEKSLAEMQDDPMRPVYTYDVLAETERRFPNAKIAFIVGPDNAATSTWQKFYRGDEIVARWSLWPAAERIPVRSSDIRAQVELGIYPSSAQCPPEVARLLRACLTDSSHK</sequence>
<keyword evidence="7 16" id="KW-0548">Nucleotidyltransferase</keyword>
<dbReference type="Proteomes" id="UP000009080">
    <property type="component" value="Chromosome"/>
</dbReference>
<keyword evidence="17" id="KW-1185">Reference proteome</keyword>
<evidence type="ECO:0000256" key="5">
    <source>
        <dbReference type="ARBA" id="ARBA00022642"/>
    </source>
</evidence>
<dbReference type="OrthoDB" id="5295945at2"/>
<accession>C5BMC0</accession>
<keyword evidence="9" id="KW-0067">ATP-binding</keyword>
<dbReference type="GO" id="GO:0005524">
    <property type="term" value="F:ATP binding"/>
    <property type="evidence" value="ECO:0007669"/>
    <property type="project" value="UniProtKB-KW"/>
</dbReference>
<comment type="pathway">
    <text evidence="2">Cofactor biosynthesis; NAD(+) biosynthesis; deamido-NAD(+) from nicotinate D-ribonucleotide: step 1/1.</text>
</comment>
<evidence type="ECO:0000256" key="13">
    <source>
        <dbReference type="ARBA" id="ARBA00033353"/>
    </source>
</evidence>
<evidence type="ECO:0000256" key="4">
    <source>
        <dbReference type="ARBA" id="ARBA00012389"/>
    </source>
</evidence>
<comment type="similarity">
    <text evidence="3">Belongs to the NadD family.</text>
</comment>
<feature type="domain" description="Cytidyltransferase-like" evidence="15">
    <location>
        <begin position="10"/>
        <end position="153"/>
    </location>
</feature>
<dbReference type="GO" id="GO:0009435">
    <property type="term" value="P:NAD+ biosynthetic process"/>
    <property type="evidence" value="ECO:0007669"/>
    <property type="project" value="UniProtKB-UniPathway"/>
</dbReference>
<evidence type="ECO:0000256" key="1">
    <source>
        <dbReference type="ARBA" id="ARBA00002324"/>
    </source>
</evidence>
<evidence type="ECO:0000256" key="6">
    <source>
        <dbReference type="ARBA" id="ARBA00022679"/>
    </source>
</evidence>
<proteinExistence type="inferred from homology"/>
<dbReference type="AlphaFoldDB" id="C5BMC0"/>
<dbReference type="CDD" id="cd02165">
    <property type="entry name" value="NMNAT"/>
    <property type="match status" value="1"/>
</dbReference>
<dbReference type="PANTHER" id="PTHR39321">
    <property type="entry name" value="NICOTINATE-NUCLEOTIDE ADENYLYLTRANSFERASE-RELATED"/>
    <property type="match status" value="1"/>
</dbReference>
<comment type="function">
    <text evidence="1">Catalyzes the reversible adenylation of nicotinate mononucleotide (NaMN) to nicotinic acid adenine dinucleotide (NaAD).</text>
</comment>
<name>C5BMC0_TERTT</name>
<dbReference type="RefSeq" id="WP_015820803.1">
    <property type="nucleotide sequence ID" value="NC_012997.1"/>
</dbReference>
<evidence type="ECO:0000256" key="14">
    <source>
        <dbReference type="ARBA" id="ARBA00048721"/>
    </source>
</evidence>
<dbReference type="InterPro" id="IPR004821">
    <property type="entry name" value="Cyt_trans-like"/>
</dbReference>
<evidence type="ECO:0000256" key="9">
    <source>
        <dbReference type="ARBA" id="ARBA00022840"/>
    </source>
</evidence>
<dbReference type="KEGG" id="ttu:TERTU_0383"/>
<evidence type="ECO:0000313" key="17">
    <source>
        <dbReference type="Proteomes" id="UP000009080"/>
    </source>
</evidence>
<dbReference type="SUPFAM" id="SSF52374">
    <property type="entry name" value="Nucleotidylyl transferase"/>
    <property type="match status" value="1"/>
</dbReference>
<evidence type="ECO:0000256" key="8">
    <source>
        <dbReference type="ARBA" id="ARBA00022741"/>
    </source>
</evidence>
<dbReference type="UniPathway" id="UPA00253">
    <property type="reaction ID" value="UER00332"/>
</dbReference>
<comment type="catalytic activity">
    <reaction evidence="14">
        <text>nicotinate beta-D-ribonucleotide + ATP + H(+) = deamido-NAD(+) + diphosphate</text>
        <dbReference type="Rhea" id="RHEA:22860"/>
        <dbReference type="ChEBI" id="CHEBI:15378"/>
        <dbReference type="ChEBI" id="CHEBI:30616"/>
        <dbReference type="ChEBI" id="CHEBI:33019"/>
        <dbReference type="ChEBI" id="CHEBI:57502"/>
        <dbReference type="ChEBI" id="CHEBI:58437"/>
        <dbReference type="EC" id="2.7.7.18"/>
    </reaction>
</comment>
<evidence type="ECO:0000256" key="10">
    <source>
        <dbReference type="ARBA" id="ARBA00023027"/>
    </source>
</evidence>
<evidence type="ECO:0000256" key="7">
    <source>
        <dbReference type="ARBA" id="ARBA00022695"/>
    </source>
</evidence>